<dbReference type="InterPro" id="IPR013106">
    <property type="entry name" value="Ig_V-set"/>
</dbReference>
<dbReference type="InterPro" id="IPR013783">
    <property type="entry name" value="Ig-like_fold"/>
</dbReference>
<evidence type="ECO:0000259" key="5">
    <source>
        <dbReference type="SMART" id="SM00409"/>
    </source>
</evidence>
<evidence type="ECO:0000256" key="2">
    <source>
        <dbReference type="ARBA" id="ARBA00022692"/>
    </source>
</evidence>
<dbReference type="GO" id="GO:0004888">
    <property type="term" value="F:transmembrane signaling receptor activity"/>
    <property type="evidence" value="ECO:0007669"/>
    <property type="project" value="TreeGrafter"/>
</dbReference>
<dbReference type="Pfam" id="PF07686">
    <property type="entry name" value="V-set"/>
    <property type="match status" value="1"/>
</dbReference>
<feature type="compositionally biased region" description="Low complexity" evidence="4">
    <location>
        <begin position="173"/>
        <end position="195"/>
    </location>
</feature>
<feature type="compositionally biased region" description="Polar residues" evidence="4">
    <location>
        <begin position="162"/>
        <end position="172"/>
    </location>
</feature>
<organism evidence="6 7">
    <name type="scientific">Sinocyclocheilus grahami</name>
    <name type="common">Dianchi golden-line fish</name>
    <name type="synonym">Barbus grahami</name>
    <dbReference type="NCBI Taxonomy" id="75366"/>
    <lineage>
        <taxon>Eukaryota</taxon>
        <taxon>Metazoa</taxon>
        <taxon>Chordata</taxon>
        <taxon>Craniata</taxon>
        <taxon>Vertebrata</taxon>
        <taxon>Euteleostomi</taxon>
        <taxon>Actinopterygii</taxon>
        <taxon>Neopterygii</taxon>
        <taxon>Teleostei</taxon>
        <taxon>Ostariophysi</taxon>
        <taxon>Cypriniformes</taxon>
        <taxon>Cyprinidae</taxon>
        <taxon>Cyprininae</taxon>
        <taxon>Sinocyclocheilus</taxon>
    </lineage>
</organism>
<dbReference type="Gene3D" id="2.60.40.10">
    <property type="entry name" value="Immunoglobulins"/>
    <property type="match status" value="1"/>
</dbReference>
<evidence type="ECO:0000256" key="4">
    <source>
        <dbReference type="SAM" id="MobiDB-lite"/>
    </source>
</evidence>
<keyword evidence="7" id="KW-1185">Reference proteome</keyword>
<feature type="domain" description="Immunoglobulin" evidence="5">
    <location>
        <begin position="34"/>
        <end position="125"/>
    </location>
</feature>
<evidence type="ECO:0000313" key="7">
    <source>
        <dbReference type="Proteomes" id="UP000472262"/>
    </source>
</evidence>
<dbReference type="InterPro" id="IPR003599">
    <property type="entry name" value="Ig_sub"/>
</dbReference>
<dbReference type="OMA" id="IYWCGVK"/>
<accession>A0A672K707</accession>
<evidence type="ECO:0000256" key="1">
    <source>
        <dbReference type="ARBA" id="ARBA00004370"/>
    </source>
</evidence>
<sequence>MTVFVPLLKISKRLLRTLCCLLHSAEIGISVTDGADIHGYSGKGVTITCSHGLASTNIKYFCREPCEDRDVLVKSDHGRYRLQDFGNGTFTVNITDLQESDSGIYWCGVKRAVTDTYNTIRLTVSKGKNDNLSPMSFPIFLAVLHFLSSHIDSSESITISTQPYKETQTSLDSHTTTPAAHSGSASTTASQTSRDSSPDALKRSTLVTGNNFSLFINHVQCTFSSLWQG</sequence>
<keyword evidence="2" id="KW-0812">Transmembrane</keyword>
<reference evidence="6" key="1">
    <citation type="submission" date="2025-08" db="UniProtKB">
        <authorList>
            <consortium name="Ensembl"/>
        </authorList>
    </citation>
    <scope>IDENTIFICATION</scope>
</reference>
<name>A0A672K707_SINGR</name>
<dbReference type="InterPro" id="IPR050671">
    <property type="entry name" value="CD300_family_receptors"/>
</dbReference>
<dbReference type="PANTHER" id="PTHR11860">
    <property type="entry name" value="POLYMERIC-IMMUNOGLOBULIN RECEPTOR"/>
    <property type="match status" value="1"/>
</dbReference>
<dbReference type="InterPro" id="IPR036179">
    <property type="entry name" value="Ig-like_dom_sf"/>
</dbReference>
<dbReference type="Ensembl" id="ENSSGRT00000007613.1">
    <property type="protein sequence ID" value="ENSSGRP00000006979.1"/>
    <property type="gene ID" value="ENSSGRG00000004780.1"/>
</dbReference>
<dbReference type="AlphaFoldDB" id="A0A672K707"/>
<keyword evidence="3" id="KW-0472">Membrane</keyword>
<evidence type="ECO:0000256" key="3">
    <source>
        <dbReference type="ARBA" id="ARBA00023136"/>
    </source>
</evidence>
<proteinExistence type="predicted"/>
<dbReference type="SUPFAM" id="SSF48726">
    <property type="entry name" value="Immunoglobulin"/>
    <property type="match status" value="1"/>
</dbReference>
<protein>
    <recommendedName>
        <fullName evidence="5">Immunoglobulin domain-containing protein</fullName>
    </recommendedName>
</protein>
<reference evidence="6" key="2">
    <citation type="submission" date="2025-09" db="UniProtKB">
        <authorList>
            <consortium name="Ensembl"/>
        </authorList>
    </citation>
    <scope>IDENTIFICATION</scope>
</reference>
<dbReference type="InParanoid" id="A0A672K707"/>
<dbReference type="GO" id="GO:0005886">
    <property type="term" value="C:plasma membrane"/>
    <property type="evidence" value="ECO:0007669"/>
    <property type="project" value="TreeGrafter"/>
</dbReference>
<evidence type="ECO:0000313" key="6">
    <source>
        <dbReference type="Ensembl" id="ENSSGRP00000006979.1"/>
    </source>
</evidence>
<dbReference type="PANTHER" id="PTHR11860:SF118">
    <property type="entry name" value="CMRF35-LIKE MOLECULE 3-RELATED"/>
    <property type="match status" value="1"/>
</dbReference>
<dbReference type="SMART" id="SM00409">
    <property type="entry name" value="IG"/>
    <property type="match status" value="1"/>
</dbReference>
<comment type="subcellular location">
    <subcellularLocation>
        <location evidence="1">Membrane</location>
    </subcellularLocation>
</comment>
<feature type="region of interest" description="Disordered" evidence="4">
    <location>
        <begin position="162"/>
        <end position="201"/>
    </location>
</feature>
<dbReference type="Proteomes" id="UP000472262">
    <property type="component" value="Unassembled WGS sequence"/>
</dbReference>